<evidence type="ECO:0000313" key="1">
    <source>
        <dbReference type="EMBL" id="OLP90005.1"/>
    </source>
</evidence>
<organism evidence="1 2">
    <name type="scientific">Symbiodinium microadriaticum</name>
    <name type="common">Dinoflagellate</name>
    <name type="synonym">Zooxanthella microadriatica</name>
    <dbReference type="NCBI Taxonomy" id="2951"/>
    <lineage>
        <taxon>Eukaryota</taxon>
        <taxon>Sar</taxon>
        <taxon>Alveolata</taxon>
        <taxon>Dinophyceae</taxon>
        <taxon>Suessiales</taxon>
        <taxon>Symbiodiniaceae</taxon>
        <taxon>Symbiodinium</taxon>
    </lineage>
</organism>
<protein>
    <submittedName>
        <fullName evidence="1">Uncharacterized protein</fullName>
    </submittedName>
</protein>
<reference evidence="1 2" key="1">
    <citation type="submission" date="2016-02" db="EMBL/GenBank/DDBJ databases">
        <title>Genome analysis of coral dinoflagellate symbionts highlights evolutionary adaptations to a symbiotic lifestyle.</title>
        <authorList>
            <person name="Aranda M."/>
            <person name="Li Y."/>
            <person name="Liew Y.J."/>
            <person name="Baumgarten S."/>
            <person name="Simakov O."/>
            <person name="Wilson M."/>
            <person name="Piel J."/>
            <person name="Ashoor H."/>
            <person name="Bougouffa S."/>
            <person name="Bajic V.B."/>
            <person name="Ryu T."/>
            <person name="Ravasi T."/>
            <person name="Bayer T."/>
            <person name="Micklem G."/>
            <person name="Kim H."/>
            <person name="Bhak J."/>
            <person name="Lajeunesse T.C."/>
            <person name="Voolstra C.R."/>
        </authorList>
    </citation>
    <scope>NUCLEOTIDE SEQUENCE [LARGE SCALE GENOMIC DNA]</scope>
    <source>
        <strain evidence="1 2">CCMP2467</strain>
    </source>
</reference>
<comment type="caution">
    <text evidence="1">The sequence shown here is derived from an EMBL/GenBank/DDBJ whole genome shotgun (WGS) entry which is preliminary data.</text>
</comment>
<dbReference type="Proteomes" id="UP000186817">
    <property type="component" value="Unassembled WGS sequence"/>
</dbReference>
<dbReference type="AlphaFoldDB" id="A0A1Q9D4C3"/>
<gene>
    <name evidence="1" type="ORF">AK812_SmicGene28471</name>
</gene>
<accession>A0A1Q9D4C3</accession>
<dbReference type="EMBL" id="LSRX01000732">
    <property type="protein sequence ID" value="OLP90005.1"/>
    <property type="molecule type" value="Genomic_DNA"/>
</dbReference>
<name>A0A1Q9D4C3_SYMMI</name>
<evidence type="ECO:0000313" key="2">
    <source>
        <dbReference type="Proteomes" id="UP000186817"/>
    </source>
</evidence>
<keyword evidence="2" id="KW-1185">Reference proteome</keyword>
<proteinExistence type="predicted"/>
<sequence>MVETQTVNLPRDQIAHLALDVPSEMPDFLFIETSSLRKRSLPPRLRHLAWKVTSSELFHSAAPSVALIVLTVLPCAGGKPFGQVFTDEGIEVLAGKQISIGDLQVLAGKQISIGDLQVLAGKQISIGDLQVLRASGVLHVSGHVELLRLRLPLG</sequence>